<dbReference type="OrthoDB" id="10258955at2759"/>
<dbReference type="PANTHER" id="PTHR43668">
    <property type="entry name" value="ALLANTOINASE"/>
    <property type="match status" value="1"/>
</dbReference>
<dbReference type="InterPro" id="IPR032466">
    <property type="entry name" value="Metal_Hydrolase"/>
</dbReference>
<feature type="domain" description="Amidohydrolase-related" evidence="1">
    <location>
        <begin position="62"/>
        <end position="197"/>
    </location>
</feature>
<dbReference type="InterPro" id="IPR011059">
    <property type="entry name" value="Metal-dep_hydrolase_composite"/>
</dbReference>
<dbReference type="SUPFAM" id="SSF51338">
    <property type="entry name" value="Composite domain of metallo-dependent hydrolases"/>
    <property type="match status" value="1"/>
</dbReference>
<dbReference type="InterPro" id="IPR006680">
    <property type="entry name" value="Amidohydro-rel"/>
</dbReference>
<organism evidence="2 3">
    <name type="scientific">Lachancea mirantina</name>
    <dbReference type="NCBI Taxonomy" id="1230905"/>
    <lineage>
        <taxon>Eukaryota</taxon>
        <taxon>Fungi</taxon>
        <taxon>Dikarya</taxon>
        <taxon>Ascomycota</taxon>
        <taxon>Saccharomycotina</taxon>
        <taxon>Saccharomycetes</taxon>
        <taxon>Saccharomycetales</taxon>
        <taxon>Saccharomycetaceae</taxon>
        <taxon>Lachancea</taxon>
    </lineage>
</organism>
<protein>
    <submittedName>
        <fullName evidence="2">LAMI_0E15720g1_1</fullName>
    </submittedName>
</protein>
<sequence length="540" mass="59399">MSIKAISSSNVILEGLQQPATIVYSTESGKILEIFDEVVPRLQDSRLASLNVSEYIIVSPHVIMPGLVDTHVHLNEPGRTEWEGFATGTQAAATGGVTTVVDMPLNAIPPTTTVENLEIKLSAAEGQLWCDVAFWGGLVPDNIESLVPLVQAGVRGFKGFLIDSGVDEFPMIEKRHIKAAFDVLEGHKTVLLFHAELQSSSHHHTVVNNDGLNLRSIRSLDGTETMTEEQSNALALSTVLSPAEPRRGEPSHIVHHDDQISAPLTEAAKEDDNLSNIDPKSYLSFLLSRPDAFETNAIGLIISCLKEMMQKKGSVTPVHIVHLASREAIPLVASAQRDFNLPITAETCFHYLTFAAERIERSATVMKCCPPIRDENNRLGLWEGLTDGIISTVVSDHSPCTPELKNLANGDFFAAWGGISSVGLGLPIIFTEAQKFSRSITLCDIVRWCCENTAIQVGLQDRKGFLKVGHDADFIIFDRYQEQKIRNENVQFRNKITAYHKLPLRGRVLTTVLRGRVIFEDDSGISSNPMGQTLLEPRKL</sequence>
<dbReference type="Gene3D" id="3.20.20.140">
    <property type="entry name" value="Metal-dependent hydrolases"/>
    <property type="match status" value="2"/>
</dbReference>
<proteinExistence type="predicted"/>
<dbReference type="PROSITE" id="PS01137">
    <property type="entry name" value="TATD_1"/>
    <property type="match status" value="1"/>
</dbReference>
<dbReference type="Pfam" id="PF01979">
    <property type="entry name" value="Amidohydro_1"/>
    <property type="match status" value="2"/>
</dbReference>
<dbReference type="GO" id="GO:0004038">
    <property type="term" value="F:allantoinase activity"/>
    <property type="evidence" value="ECO:0007669"/>
    <property type="project" value="TreeGrafter"/>
</dbReference>
<dbReference type="InterPro" id="IPR018228">
    <property type="entry name" value="DNase_TatD-rel_CS"/>
</dbReference>
<dbReference type="SUPFAM" id="SSF51556">
    <property type="entry name" value="Metallo-dependent hydrolases"/>
    <property type="match status" value="1"/>
</dbReference>
<dbReference type="AlphaFoldDB" id="A0A1G4JSJ4"/>
<keyword evidence="3" id="KW-1185">Reference proteome</keyword>
<evidence type="ECO:0000313" key="3">
    <source>
        <dbReference type="Proteomes" id="UP000191024"/>
    </source>
</evidence>
<dbReference type="Proteomes" id="UP000191024">
    <property type="component" value="Chromosome E"/>
</dbReference>
<gene>
    <name evidence="2" type="ORF">LAMI_0E15720G</name>
</gene>
<evidence type="ECO:0000259" key="1">
    <source>
        <dbReference type="Pfam" id="PF01979"/>
    </source>
</evidence>
<dbReference type="GO" id="GO:0006145">
    <property type="term" value="P:purine nucleobase catabolic process"/>
    <property type="evidence" value="ECO:0007669"/>
    <property type="project" value="TreeGrafter"/>
</dbReference>
<dbReference type="GO" id="GO:0005737">
    <property type="term" value="C:cytoplasm"/>
    <property type="evidence" value="ECO:0007669"/>
    <property type="project" value="TreeGrafter"/>
</dbReference>
<dbReference type="InterPro" id="IPR050138">
    <property type="entry name" value="DHOase/Allantoinase_Hydrolase"/>
</dbReference>
<dbReference type="PANTHER" id="PTHR43668:SF2">
    <property type="entry name" value="ALLANTOINASE"/>
    <property type="match status" value="1"/>
</dbReference>
<evidence type="ECO:0000313" key="2">
    <source>
        <dbReference type="EMBL" id="SCU93828.1"/>
    </source>
</evidence>
<name>A0A1G4JSJ4_9SACH</name>
<feature type="domain" description="Amidohydrolase-related" evidence="1">
    <location>
        <begin position="357"/>
        <end position="517"/>
    </location>
</feature>
<dbReference type="STRING" id="1230905.A0A1G4JSJ4"/>
<dbReference type="EMBL" id="LT598465">
    <property type="protein sequence ID" value="SCU93828.1"/>
    <property type="molecule type" value="Genomic_DNA"/>
</dbReference>
<accession>A0A1G4JSJ4</accession>
<reference evidence="2 3" key="1">
    <citation type="submission" date="2016-03" db="EMBL/GenBank/DDBJ databases">
        <authorList>
            <person name="Devillers H."/>
        </authorList>
    </citation>
    <scope>NUCLEOTIDE SEQUENCE [LARGE SCALE GENOMIC DNA]</scope>
    <source>
        <strain evidence="2">CBS 11717</strain>
    </source>
</reference>